<evidence type="ECO:0000313" key="1">
    <source>
        <dbReference type="EMBL" id="CAG8816069.1"/>
    </source>
</evidence>
<keyword evidence="2" id="KW-1185">Reference proteome</keyword>
<name>A0ABN7W564_GIGMA</name>
<dbReference type="EMBL" id="CAJVQB010030807">
    <property type="protein sequence ID" value="CAG8816069.1"/>
    <property type="molecule type" value="Genomic_DNA"/>
</dbReference>
<sequence length="137" mass="15833">AKGVELAKQDNLIERIIANIKQIEVYSKMEVDINIDNKTEIVDKTSNELDKVEDISSSIWAQVSKSSQSFLNQGIQEAEKYELKKKNNNMHYEGKENQNRNIMVTNDMTNNSILKEILQRLDNIERRHIGAIAPNRF</sequence>
<feature type="non-terminal residue" evidence="1">
    <location>
        <position position="1"/>
    </location>
</feature>
<accession>A0ABN7W564</accession>
<proteinExistence type="predicted"/>
<organism evidence="1 2">
    <name type="scientific">Gigaspora margarita</name>
    <dbReference type="NCBI Taxonomy" id="4874"/>
    <lineage>
        <taxon>Eukaryota</taxon>
        <taxon>Fungi</taxon>
        <taxon>Fungi incertae sedis</taxon>
        <taxon>Mucoromycota</taxon>
        <taxon>Glomeromycotina</taxon>
        <taxon>Glomeromycetes</taxon>
        <taxon>Diversisporales</taxon>
        <taxon>Gigasporaceae</taxon>
        <taxon>Gigaspora</taxon>
    </lineage>
</organism>
<gene>
    <name evidence="1" type="ORF">GMARGA_LOCUS26445</name>
</gene>
<dbReference type="Proteomes" id="UP000789901">
    <property type="component" value="Unassembled WGS sequence"/>
</dbReference>
<comment type="caution">
    <text evidence="1">The sequence shown here is derived from an EMBL/GenBank/DDBJ whole genome shotgun (WGS) entry which is preliminary data.</text>
</comment>
<reference evidence="1 2" key="1">
    <citation type="submission" date="2021-06" db="EMBL/GenBank/DDBJ databases">
        <authorList>
            <person name="Kallberg Y."/>
            <person name="Tangrot J."/>
            <person name="Rosling A."/>
        </authorList>
    </citation>
    <scope>NUCLEOTIDE SEQUENCE [LARGE SCALE GENOMIC DNA]</scope>
    <source>
        <strain evidence="1 2">120-4 pot B 10/14</strain>
    </source>
</reference>
<evidence type="ECO:0000313" key="2">
    <source>
        <dbReference type="Proteomes" id="UP000789901"/>
    </source>
</evidence>
<protein>
    <submittedName>
        <fullName evidence="1">22339_t:CDS:1</fullName>
    </submittedName>
</protein>